<dbReference type="PANTHER" id="PTHR42723">
    <property type="entry name" value="CHLOROPHYLL SYNTHASE"/>
    <property type="match status" value="1"/>
</dbReference>
<gene>
    <name evidence="6" type="ORF">GJ744_005612</name>
</gene>
<feature type="transmembrane region" description="Helical" evidence="5">
    <location>
        <begin position="219"/>
        <end position="240"/>
    </location>
</feature>
<evidence type="ECO:0000256" key="3">
    <source>
        <dbReference type="ARBA" id="ARBA00022989"/>
    </source>
</evidence>
<feature type="transmembrane region" description="Helical" evidence="5">
    <location>
        <begin position="252"/>
        <end position="269"/>
    </location>
</feature>
<dbReference type="PANTHER" id="PTHR42723:SF1">
    <property type="entry name" value="CHLOROPHYLL SYNTHASE, CHLOROPLASTIC"/>
    <property type="match status" value="1"/>
</dbReference>
<comment type="caution">
    <text evidence="6">The sequence shown here is derived from an EMBL/GenBank/DDBJ whole genome shotgun (WGS) entry which is preliminary data.</text>
</comment>
<evidence type="ECO:0000256" key="2">
    <source>
        <dbReference type="ARBA" id="ARBA00022692"/>
    </source>
</evidence>
<keyword evidence="7" id="KW-1185">Reference proteome</keyword>
<feature type="transmembrane region" description="Helical" evidence="5">
    <location>
        <begin position="177"/>
        <end position="207"/>
    </location>
</feature>
<feature type="transmembrane region" description="Helical" evidence="5">
    <location>
        <begin position="346"/>
        <end position="365"/>
    </location>
</feature>
<keyword evidence="2 5" id="KW-0812">Transmembrane</keyword>
<evidence type="ECO:0000256" key="1">
    <source>
        <dbReference type="ARBA" id="ARBA00004141"/>
    </source>
</evidence>
<dbReference type="InterPro" id="IPR000537">
    <property type="entry name" value="UbiA_prenyltransferase"/>
</dbReference>
<dbReference type="InterPro" id="IPR050475">
    <property type="entry name" value="Prenyltransferase_related"/>
</dbReference>
<keyword evidence="3 5" id="KW-1133">Transmembrane helix</keyword>
<dbReference type="CDD" id="cd13965">
    <property type="entry name" value="PT_UbiA_3"/>
    <property type="match status" value="1"/>
</dbReference>
<dbReference type="GO" id="GO:0016020">
    <property type="term" value="C:membrane"/>
    <property type="evidence" value="ECO:0007669"/>
    <property type="project" value="UniProtKB-SubCell"/>
</dbReference>
<feature type="transmembrane region" description="Helical" evidence="5">
    <location>
        <begin position="321"/>
        <end position="340"/>
    </location>
</feature>
<accession>A0A8H7A7S9</accession>
<proteinExistence type="predicted"/>
<evidence type="ECO:0000256" key="5">
    <source>
        <dbReference type="SAM" id="Phobius"/>
    </source>
</evidence>
<dbReference type="AlphaFoldDB" id="A0A8H7A7S9"/>
<evidence type="ECO:0000313" key="6">
    <source>
        <dbReference type="EMBL" id="KAF7502549.1"/>
    </source>
</evidence>
<dbReference type="Gene3D" id="1.10.357.140">
    <property type="entry name" value="UbiA prenyltransferase"/>
    <property type="match status" value="1"/>
</dbReference>
<name>A0A8H7A7S9_9EURO</name>
<sequence>MKSANPTPLADTTGEIVSVPRTESYLPVSPCPTVFMGVSKKDASGNKLAKNPEILSVRHETTIARAAGRGGQDRSLFYHLYTIWLFTRNDLKTVVFPQIAFALFNNFSGRVLSTSTTSNISDISSRVMWAIVWIWINLLFKDIANQRLSDSISEDAINKPWRPIPSRRLDSDEARRLLIAVVTCAFLISWLLDVTTPSIGLMALTWLYDDLGGSGDHYLLRHLLTAFGLLCFGAGATFIIGGQANDHLTHPGRQWFFIIGAVITTTVHVQDLEDMDGDVARDRKTIPIVWGERAARYSAAGMIFVWSLLCPIYWNLRLSICCLPGLFGLGLAIMIVRHNSVAAYKLAWKLWCLWIVALFALPLCADSPHPHFPMPAKYPSHV</sequence>
<evidence type="ECO:0000256" key="4">
    <source>
        <dbReference type="ARBA" id="ARBA00023136"/>
    </source>
</evidence>
<dbReference type="OrthoDB" id="434972at2759"/>
<organism evidence="6 7">
    <name type="scientific">Endocarpon pusillum</name>
    <dbReference type="NCBI Taxonomy" id="364733"/>
    <lineage>
        <taxon>Eukaryota</taxon>
        <taxon>Fungi</taxon>
        <taxon>Dikarya</taxon>
        <taxon>Ascomycota</taxon>
        <taxon>Pezizomycotina</taxon>
        <taxon>Eurotiomycetes</taxon>
        <taxon>Chaetothyriomycetidae</taxon>
        <taxon>Verrucariales</taxon>
        <taxon>Verrucariaceae</taxon>
        <taxon>Endocarpon</taxon>
    </lineage>
</organism>
<dbReference type="InterPro" id="IPR044878">
    <property type="entry name" value="UbiA_sf"/>
</dbReference>
<dbReference type="Proteomes" id="UP000606974">
    <property type="component" value="Unassembled WGS sequence"/>
</dbReference>
<dbReference type="GO" id="GO:0016765">
    <property type="term" value="F:transferase activity, transferring alkyl or aryl (other than methyl) groups"/>
    <property type="evidence" value="ECO:0007669"/>
    <property type="project" value="InterPro"/>
</dbReference>
<evidence type="ECO:0000313" key="7">
    <source>
        <dbReference type="Proteomes" id="UP000606974"/>
    </source>
</evidence>
<dbReference type="Pfam" id="PF01040">
    <property type="entry name" value="UbiA"/>
    <property type="match status" value="1"/>
</dbReference>
<comment type="subcellular location">
    <subcellularLocation>
        <location evidence="1">Membrane</location>
        <topology evidence="1">Multi-pass membrane protein</topology>
    </subcellularLocation>
</comment>
<reference evidence="6" key="1">
    <citation type="submission" date="2020-02" db="EMBL/GenBank/DDBJ databases">
        <authorList>
            <person name="Palmer J.M."/>
        </authorList>
    </citation>
    <scope>NUCLEOTIDE SEQUENCE</scope>
    <source>
        <strain evidence="6">EPUS1.4</strain>
        <tissue evidence="6">Thallus</tissue>
    </source>
</reference>
<evidence type="ECO:0008006" key="8">
    <source>
        <dbReference type="Google" id="ProtNLM"/>
    </source>
</evidence>
<keyword evidence="4 5" id="KW-0472">Membrane</keyword>
<protein>
    <recommendedName>
        <fullName evidence="8">UbiA prenyltransferase</fullName>
    </recommendedName>
</protein>
<dbReference type="EMBL" id="JAACFV010000240">
    <property type="protein sequence ID" value="KAF7502549.1"/>
    <property type="molecule type" value="Genomic_DNA"/>
</dbReference>